<dbReference type="InterPro" id="IPR011333">
    <property type="entry name" value="SKP1/BTB/POZ_sf"/>
</dbReference>
<dbReference type="EMBL" id="MU004313">
    <property type="protein sequence ID" value="KAF2658688.1"/>
    <property type="molecule type" value="Genomic_DNA"/>
</dbReference>
<organism evidence="2 3">
    <name type="scientific">Lophiostoma macrostomum CBS 122681</name>
    <dbReference type="NCBI Taxonomy" id="1314788"/>
    <lineage>
        <taxon>Eukaryota</taxon>
        <taxon>Fungi</taxon>
        <taxon>Dikarya</taxon>
        <taxon>Ascomycota</taxon>
        <taxon>Pezizomycotina</taxon>
        <taxon>Dothideomycetes</taxon>
        <taxon>Pleosporomycetidae</taxon>
        <taxon>Pleosporales</taxon>
        <taxon>Lophiostomataceae</taxon>
        <taxon>Lophiostoma</taxon>
    </lineage>
</organism>
<dbReference type="PROSITE" id="PS50097">
    <property type="entry name" value="BTB"/>
    <property type="match status" value="1"/>
</dbReference>
<dbReference type="Proteomes" id="UP000799324">
    <property type="component" value="Unassembled WGS sequence"/>
</dbReference>
<dbReference type="OrthoDB" id="6359816at2759"/>
<dbReference type="Gene3D" id="3.30.710.10">
    <property type="entry name" value="Potassium Channel Kv1.1, Chain A"/>
    <property type="match status" value="1"/>
</dbReference>
<dbReference type="CDD" id="cd18186">
    <property type="entry name" value="BTB_POZ_ZBTB_KLHL-like"/>
    <property type="match status" value="1"/>
</dbReference>
<feature type="non-terminal residue" evidence="2">
    <location>
        <position position="1"/>
    </location>
</feature>
<reference evidence="2" key="1">
    <citation type="journal article" date="2020" name="Stud. Mycol.">
        <title>101 Dothideomycetes genomes: a test case for predicting lifestyles and emergence of pathogens.</title>
        <authorList>
            <person name="Haridas S."/>
            <person name="Albert R."/>
            <person name="Binder M."/>
            <person name="Bloem J."/>
            <person name="Labutti K."/>
            <person name="Salamov A."/>
            <person name="Andreopoulos B."/>
            <person name="Baker S."/>
            <person name="Barry K."/>
            <person name="Bills G."/>
            <person name="Bluhm B."/>
            <person name="Cannon C."/>
            <person name="Castanera R."/>
            <person name="Culley D."/>
            <person name="Daum C."/>
            <person name="Ezra D."/>
            <person name="Gonzalez J."/>
            <person name="Henrissat B."/>
            <person name="Kuo A."/>
            <person name="Liang C."/>
            <person name="Lipzen A."/>
            <person name="Lutzoni F."/>
            <person name="Magnuson J."/>
            <person name="Mondo S."/>
            <person name="Nolan M."/>
            <person name="Ohm R."/>
            <person name="Pangilinan J."/>
            <person name="Park H.-J."/>
            <person name="Ramirez L."/>
            <person name="Alfaro M."/>
            <person name="Sun H."/>
            <person name="Tritt A."/>
            <person name="Yoshinaga Y."/>
            <person name="Zwiers L.-H."/>
            <person name="Turgeon B."/>
            <person name="Goodwin S."/>
            <person name="Spatafora J."/>
            <person name="Crous P."/>
            <person name="Grigoriev I."/>
        </authorList>
    </citation>
    <scope>NUCLEOTIDE SEQUENCE</scope>
    <source>
        <strain evidence="2">CBS 122681</strain>
    </source>
</reference>
<evidence type="ECO:0000313" key="3">
    <source>
        <dbReference type="Proteomes" id="UP000799324"/>
    </source>
</evidence>
<evidence type="ECO:0000313" key="2">
    <source>
        <dbReference type="EMBL" id="KAF2658688.1"/>
    </source>
</evidence>
<proteinExistence type="predicted"/>
<name>A0A6A6TID9_9PLEO</name>
<dbReference type="SUPFAM" id="SSF54695">
    <property type="entry name" value="POZ domain"/>
    <property type="match status" value="1"/>
</dbReference>
<dbReference type="Pfam" id="PF00651">
    <property type="entry name" value="BTB"/>
    <property type="match status" value="1"/>
</dbReference>
<dbReference type="PANTHER" id="PTHR24410:SF23">
    <property type="entry name" value="BTB DOMAIN-CONTAINING PROTEIN-RELATED"/>
    <property type="match status" value="1"/>
</dbReference>
<keyword evidence="3" id="KW-1185">Reference proteome</keyword>
<dbReference type="PANTHER" id="PTHR24410">
    <property type="entry name" value="HL07962P-RELATED"/>
    <property type="match status" value="1"/>
</dbReference>
<accession>A0A6A6TID9</accession>
<feature type="non-terminal residue" evidence="2">
    <location>
        <position position="71"/>
    </location>
</feature>
<dbReference type="InterPro" id="IPR051481">
    <property type="entry name" value="BTB-POZ/Galectin-3-binding"/>
</dbReference>
<gene>
    <name evidence="2" type="ORF">K491DRAFT_562333</name>
</gene>
<evidence type="ECO:0000259" key="1">
    <source>
        <dbReference type="PROSITE" id="PS50097"/>
    </source>
</evidence>
<dbReference type="InterPro" id="IPR000210">
    <property type="entry name" value="BTB/POZ_dom"/>
</dbReference>
<protein>
    <recommendedName>
        <fullName evidence="1">BTB domain-containing protein</fullName>
    </recommendedName>
</protein>
<sequence>LFNNPLFSDVTIRQIYRSKVKEYHAHKAILCFHSTWFLKELTGKYKETTDNVIKVHNDDPVHFETMLKFFY</sequence>
<feature type="domain" description="BTB" evidence="1">
    <location>
        <begin position="8"/>
        <end position="71"/>
    </location>
</feature>
<dbReference type="AlphaFoldDB" id="A0A6A6TID9"/>